<name>A0A2S2Q9I4_9HEMI</name>
<dbReference type="InterPro" id="IPR049560">
    <property type="entry name" value="MeTrfase_RsmB-F_NOP2_cat"/>
</dbReference>
<feature type="binding site" evidence="5">
    <location>
        <position position="294"/>
    </location>
    <ligand>
        <name>S-adenosyl-L-methionine</name>
        <dbReference type="ChEBI" id="CHEBI:59789"/>
    </ligand>
</feature>
<dbReference type="Proteomes" id="UP000694846">
    <property type="component" value="Unplaced"/>
</dbReference>
<reference evidence="9" key="2">
    <citation type="submission" date="2025-04" db="UniProtKB">
        <authorList>
            <consortium name="RefSeq"/>
        </authorList>
    </citation>
    <scope>IDENTIFICATION</scope>
    <source>
        <tissue evidence="9">Whole body</tissue>
    </source>
</reference>
<dbReference type="SUPFAM" id="SSF53335">
    <property type="entry name" value="S-adenosyl-L-methionine-dependent methyltransferases"/>
    <property type="match status" value="1"/>
</dbReference>
<feature type="binding site" evidence="5">
    <location>
        <position position="267"/>
    </location>
    <ligand>
        <name>S-adenosyl-L-methionine</name>
        <dbReference type="ChEBI" id="CHEBI:59789"/>
    </ligand>
</feature>
<dbReference type="RefSeq" id="XP_025406924.1">
    <property type="nucleotide sequence ID" value="XM_025551139.1"/>
</dbReference>
<evidence type="ECO:0000313" key="8">
    <source>
        <dbReference type="Proteomes" id="UP000694846"/>
    </source>
</evidence>
<proteinExistence type="inferred from homology"/>
<keyword evidence="4 5" id="KW-0694">RNA-binding</keyword>
<evidence type="ECO:0000313" key="7">
    <source>
        <dbReference type="EMBL" id="MBY74385.1"/>
    </source>
</evidence>
<feature type="domain" description="SAM-dependent MTase RsmB/NOP-type" evidence="6">
    <location>
        <begin position="143"/>
        <end position="446"/>
    </location>
</feature>
<sequence>MTMRQAKIVRPLNLDEYFMSLLQNIYKNRNLSVEEVSQWLSSAPLTTYFRVNTLKVTPLEVMKSINEQMLKLKYFRNNENKPSVKIHSQLNDCIEVSPIDNSLLDLSPKSEEVIIDIATGQSALRGSHIFAPGIMAMTPEIKIGSTISVYTDLAQRCKKGYQKYYDNPLKIFVGNGVAKMNRRQLFSGDMNPKGIAIEMTDPITGVPSFTLPNEYGMLQNLPSIVTGYALNVNENNLKVLDMCAAPGNKTTHLAILMNNKGSIDALDKSKSKLKKLKLRCDDFGIENVRIHHFDSLISVDSNNKNIGSEIKPPFKVESFDRVLLDAPCSNLGQRPLLKIEAFEKLIKSFPALQKKLLINAIDLLKPGGILVYSTCTITIEENEQNVAWVLEKYPQMELMAINSQVGSSGITQVGLSENNCELVRRFGPENAKEDSIGFFIAKFHKKY</sequence>
<dbReference type="SUPFAM" id="SSF88697">
    <property type="entry name" value="PUA domain-like"/>
    <property type="match status" value="1"/>
</dbReference>
<feature type="binding site" evidence="5">
    <location>
        <position position="325"/>
    </location>
    <ligand>
        <name>S-adenosyl-L-methionine</name>
        <dbReference type="ChEBI" id="CHEBI:59789"/>
    </ligand>
</feature>
<evidence type="ECO:0000256" key="4">
    <source>
        <dbReference type="ARBA" id="ARBA00022884"/>
    </source>
</evidence>
<dbReference type="GO" id="GO:0008173">
    <property type="term" value="F:RNA methyltransferase activity"/>
    <property type="evidence" value="ECO:0007669"/>
    <property type="project" value="InterPro"/>
</dbReference>
<evidence type="ECO:0000256" key="2">
    <source>
        <dbReference type="ARBA" id="ARBA00022679"/>
    </source>
</evidence>
<dbReference type="GO" id="GO:0001510">
    <property type="term" value="P:RNA methylation"/>
    <property type="evidence" value="ECO:0007669"/>
    <property type="project" value="InterPro"/>
</dbReference>
<evidence type="ECO:0000256" key="5">
    <source>
        <dbReference type="PROSITE-ProRule" id="PRU01023"/>
    </source>
</evidence>
<feature type="binding site" evidence="5">
    <location>
        <begin position="243"/>
        <end position="249"/>
    </location>
    <ligand>
        <name>S-adenosyl-L-methionine</name>
        <dbReference type="ChEBI" id="CHEBI:59789"/>
    </ligand>
</feature>
<keyword evidence="3 5" id="KW-0949">S-adenosyl-L-methionine</keyword>
<accession>A0A2S2Q9I4</accession>
<gene>
    <name evidence="7" type="primary">Nsun6</name>
    <name evidence="9" type="synonym">LOC112680900</name>
    <name evidence="7" type="ORF">g.34206</name>
</gene>
<dbReference type="AlphaFoldDB" id="A0A2S2Q9I4"/>
<dbReference type="CDD" id="cd02440">
    <property type="entry name" value="AdoMet_MTases"/>
    <property type="match status" value="1"/>
</dbReference>
<reference evidence="7" key="1">
    <citation type="submission" date="2018-04" db="EMBL/GenBank/DDBJ databases">
        <title>Transcriptome assembly of Sipha flava.</title>
        <authorList>
            <person name="Scully E.D."/>
            <person name="Geib S.M."/>
            <person name="Palmer N.A."/>
            <person name="Koch K."/>
            <person name="Bradshaw J."/>
            <person name="Heng-Moss T."/>
            <person name="Sarath G."/>
        </authorList>
    </citation>
    <scope>NUCLEOTIDE SEQUENCE</scope>
</reference>
<evidence type="ECO:0000313" key="9">
    <source>
        <dbReference type="RefSeq" id="XP_025406924.1"/>
    </source>
</evidence>
<dbReference type="PANTHER" id="PTHR22807">
    <property type="entry name" value="NOP2 YEAST -RELATED NOL1/NOP2/FMU SUN DOMAIN-CONTAINING"/>
    <property type="match status" value="1"/>
</dbReference>
<dbReference type="Gene3D" id="3.40.50.150">
    <property type="entry name" value="Vaccinia Virus protein VP39"/>
    <property type="match status" value="1"/>
</dbReference>
<organism evidence="7">
    <name type="scientific">Sipha flava</name>
    <name type="common">yellow sugarcane aphid</name>
    <dbReference type="NCBI Taxonomy" id="143950"/>
    <lineage>
        <taxon>Eukaryota</taxon>
        <taxon>Metazoa</taxon>
        <taxon>Ecdysozoa</taxon>
        <taxon>Arthropoda</taxon>
        <taxon>Hexapoda</taxon>
        <taxon>Insecta</taxon>
        <taxon>Pterygota</taxon>
        <taxon>Neoptera</taxon>
        <taxon>Paraneoptera</taxon>
        <taxon>Hemiptera</taxon>
        <taxon>Sternorrhyncha</taxon>
        <taxon>Aphidomorpha</taxon>
        <taxon>Aphidoidea</taxon>
        <taxon>Aphididae</taxon>
        <taxon>Sipha</taxon>
    </lineage>
</organism>
<dbReference type="EMBL" id="GGMS01005182">
    <property type="protein sequence ID" value="MBY74385.1"/>
    <property type="molecule type" value="Transcribed_RNA"/>
</dbReference>
<dbReference type="PROSITE" id="PS50890">
    <property type="entry name" value="PUA"/>
    <property type="match status" value="1"/>
</dbReference>
<keyword evidence="1 5" id="KW-0489">Methyltransferase</keyword>
<evidence type="ECO:0000256" key="1">
    <source>
        <dbReference type="ARBA" id="ARBA00022603"/>
    </source>
</evidence>
<evidence type="ECO:0000259" key="6">
    <source>
        <dbReference type="PROSITE" id="PS51686"/>
    </source>
</evidence>
<dbReference type="Gene3D" id="2.30.130.10">
    <property type="entry name" value="PUA domain"/>
    <property type="match status" value="1"/>
</dbReference>
<evidence type="ECO:0000256" key="3">
    <source>
        <dbReference type="ARBA" id="ARBA00022691"/>
    </source>
</evidence>
<feature type="active site" description="Nucleophile" evidence="5">
    <location>
        <position position="375"/>
    </location>
</feature>
<dbReference type="GO" id="GO:0003723">
    <property type="term" value="F:RNA binding"/>
    <property type="evidence" value="ECO:0007669"/>
    <property type="project" value="UniProtKB-UniRule"/>
</dbReference>
<dbReference type="PROSITE" id="PS51686">
    <property type="entry name" value="SAM_MT_RSMB_NOP"/>
    <property type="match status" value="1"/>
</dbReference>
<comment type="similarity">
    <text evidence="5">Belongs to the class I-like SAM-binding methyltransferase superfamily. RsmB/NOP family.</text>
</comment>
<dbReference type="PRINTS" id="PR02008">
    <property type="entry name" value="RCMTFAMILY"/>
</dbReference>
<dbReference type="InterPro" id="IPR036974">
    <property type="entry name" value="PUA_sf"/>
</dbReference>
<dbReference type="InterPro" id="IPR029063">
    <property type="entry name" value="SAM-dependent_MTases_sf"/>
</dbReference>
<dbReference type="CDD" id="cd21150">
    <property type="entry name" value="PUA_NSun6-like"/>
    <property type="match status" value="1"/>
</dbReference>
<keyword evidence="8" id="KW-1185">Reference proteome</keyword>
<protein>
    <submittedName>
        <fullName evidence="9">Methyltransferase NSUN6 isoform X1</fullName>
    </submittedName>
    <submittedName>
        <fullName evidence="7">Putative methyltransferase NSUN6</fullName>
    </submittedName>
</protein>
<dbReference type="InterPro" id="IPR023267">
    <property type="entry name" value="RCMT"/>
</dbReference>
<keyword evidence="2 5" id="KW-0808">Transferase</keyword>
<dbReference type="InterPro" id="IPR015947">
    <property type="entry name" value="PUA-like_sf"/>
</dbReference>
<dbReference type="InterPro" id="IPR001678">
    <property type="entry name" value="MeTrfase_RsmB-F_NOP2_dom"/>
</dbReference>
<dbReference type="OrthoDB" id="260824at2759"/>
<dbReference type="Pfam" id="PF01189">
    <property type="entry name" value="Methyltr_RsmB-F"/>
    <property type="match status" value="1"/>
</dbReference>
<dbReference type="PANTHER" id="PTHR22807:SF34">
    <property type="entry name" value="TRNA (CYTOSINE(72)-C(5))-METHYLTRANSFERASE NSUN6"/>
    <property type="match status" value="1"/>
</dbReference>